<organism evidence="1 2">
    <name type="scientific">Fimbriimonas ginsengisoli Gsoil 348</name>
    <dbReference type="NCBI Taxonomy" id="661478"/>
    <lineage>
        <taxon>Bacteria</taxon>
        <taxon>Bacillati</taxon>
        <taxon>Armatimonadota</taxon>
        <taxon>Fimbriimonadia</taxon>
        <taxon>Fimbriimonadales</taxon>
        <taxon>Fimbriimonadaceae</taxon>
        <taxon>Fimbriimonas</taxon>
    </lineage>
</organism>
<name>A0A068NZ59_FIMGI</name>
<dbReference type="HOGENOM" id="CLU_293688_0_0_0"/>
<dbReference type="AlphaFoldDB" id="A0A068NZ59"/>
<dbReference type="PROSITE" id="PS50012">
    <property type="entry name" value="RCC1_3"/>
    <property type="match status" value="6"/>
</dbReference>
<keyword evidence="2" id="KW-1185">Reference proteome</keyword>
<sequence>MAAIATSAGAQSIGTNGIIYVGDRVVRQSIASTAAVSQVSAGDHHVIVLKADSSVVAWGSNDWGQCDVPKGLVDVTQVSAAGNYSLLLMSDGTVKAFGYGLYGQTTLPVGLANVKQVAAGTYGGVALKNDGTVVCWGDNSAGQLNVPVGLTNVVQVAAGDYSFAALKSNGTVVCWGSNAYGECNLPAGLGTVKSISASAQRVGALLTNGTVVCWGGAAAQNVTPAGLTGVVQIAVGPTHTVALKADHSIVSWGLNYNGETTPNPYAPGATKVAAGARASYAIDQNGQVDGWGESTYGQTISPWQFTDTSLGSITKIAAGYNHLMMVSDWGGGGATRSWGRNLESQCRPNLWFYQDVSGGINHSALTNYTNGWNVYQNAFSGDNSLGQCTPVGSINNYDHLWAVGNGTYGRLKTGGVKAWGDNYWGALNLPSNGNYVQITGGSVHALGLLQNGGVVVAGTNSNHQLEVPPGLANVAQIASGSYHNLALKTDGTVVAWGIDNAGQIDVPAGLTNVVQVGGGENYSMALKSDGSVKTWGAIWNCTAVPAGIPRIGQIATGQHFAALLPQMTMSVYPAISKAGDPVQGTVNLSGPAPAGGVVVKLSSNNANVTVPATVTVPGGMRLATFPVNETDPASPVHAVITATMGTDTQDALETVSAAPFKLTTSLRSFVGGSTDKLTGTITLFNPAPAGGATIALKVSDPINVSIPASVSILAGQKTVTFDLPAVRVHASEMITVTATYAGTTRTQTSNLAPFAVKTLVMSPKTVLCGANATATVTLNATPTASVLVNLTSSNTAMEADPGNYTIAANTNTGTFKFPTNKNTVYSTVTIKGAVDGNGVGDTINLQPALTMVTMPSTTVYGNEFEWIFIHIALPAPAGGFNVNIQGTNCTYIQYIQIPAGASVLAIPVTAFDVSAPTQMKIDASVGPHHVIGTVTIQPNIPSTLTLSPTSVQGSASTAVTGTVKLSAPVDKDTVVNLLSSNTTVVKVPATVTVLKGNSSATFTCSHFGVGSNVNVTITASHAGGSKAAVLTVLH</sequence>
<gene>
    <name evidence="1" type="ORF">OP10G_4636</name>
</gene>
<dbReference type="KEGG" id="fgi:OP10G_4636"/>
<dbReference type="Gene3D" id="2.130.10.30">
    <property type="entry name" value="Regulator of chromosome condensation 1/beta-lactamase-inhibitor protein II"/>
    <property type="match status" value="3"/>
</dbReference>
<dbReference type="Proteomes" id="UP000027982">
    <property type="component" value="Chromosome"/>
</dbReference>
<dbReference type="Pfam" id="PF13540">
    <property type="entry name" value="RCC1_2"/>
    <property type="match status" value="6"/>
</dbReference>
<accession>A0A068NZ59</accession>
<protein>
    <submittedName>
        <fullName evidence="1">Uncharacterized protein</fullName>
    </submittedName>
</protein>
<proteinExistence type="predicted"/>
<evidence type="ECO:0000313" key="1">
    <source>
        <dbReference type="EMBL" id="AIE88004.1"/>
    </source>
</evidence>
<dbReference type="OrthoDB" id="182883at2"/>
<dbReference type="SUPFAM" id="SSF50985">
    <property type="entry name" value="RCC1/BLIP-II"/>
    <property type="match status" value="3"/>
</dbReference>
<dbReference type="GO" id="GO:0005737">
    <property type="term" value="C:cytoplasm"/>
    <property type="evidence" value="ECO:0007669"/>
    <property type="project" value="TreeGrafter"/>
</dbReference>
<reference evidence="1 2" key="1">
    <citation type="journal article" date="2014" name="PLoS ONE">
        <title>The first complete genome sequence of the class fimbriimonadia in the phylum armatimonadetes.</title>
        <authorList>
            <person name="Hu Z.Y."/>
            <person name="Wang Y.Z."/>
            <person name="Im W.T."/>
            <person name="Wang S.Y."/>
            <person name="Zhao G.P."/>
            <person name="Zheng H.J."/>
            <person name="Quan Z.X."/>
        </authorList>
    </citation>
    <scope>NUCLEOTIDE SEQUENCE [LARGE SCALE GENOMIC DNA]</scope>
    <source>
        <strain evidence="1">Gsoil 348</strain>
    </source>
</reference>
<dbReference type="RefSeq" id="WP_025228125.1">
    <property type="nucleotide sequence ID" value="NZ_CP007139.1"/>
</dbReference>
<dbReference type="STRING" id="661478.OP10G_4636"/>
<dbReference type="InterPro" id="IPR009091">
    <property type="entry name" value="RCC1/BLIP-II"/>
</dbReference>
<dbReference type="PANTHER" id="PTHR45982:SF1">
    <property type="entry name" value="REGULATOR OF CHROMOSOME CONDENSATION"/>
    <property type="match status" value="1"/>
</dbReference>
<dbReference type="InterPro" id="IPR051553">
    <property type="entry name" value="Ran_GTPase-activating"/>
</dbReference>
<dbReference type="eggNOG" id="COG5184">
    <property type="taxonomic scope" value="Bacteria"/>
</dbReference>
<evidence type="ECO:0000313" key="2">
    <source>
        <dbReference type="Proteomes" id="UP000027982"/>
    </source>
</evidence>
<dbReference type="GO" id="GO:0005085">
    <property type="term" value="F:guanyl-nucleotide exchange factor activity"/>
    <property type="evidence" value="ECO:0007669"/>
    <property type="project" value="TreeGrafter"/>
</dbReference>
<dbReference type="InterPro" id="IPR000408">
    <property type="entry name" value="Reg_chr_condens"/>
</dbReference>
<dbReference type="PANTHER" id="PTHR45982">
    <property type="entry name" value="REGULATOR OF CHROMOSOME CONDENSATION"/>
    <property type="match status" value="1"/>
</dbReference>
<dbReference type="EMBL" id="CP007139">
    <property type="protein sequence ID" value="AIE88004.1"/>
    <property type="molecule type" value="Genomic_DNA"/>
</dbReference>